<sequence>MSFEGRTSYAKRHIYQWLNQRQSTAPIPGMSFSFRFIGNARMEVRSIFSSASVRMSSTAGSAPTNWTYPLEDPIGNPNQIGGWALVDSNGTLNERWCPPVSWGWISNRYYIRTGFNQVDAGSNMNPNNRYSMMEW</sequence>
<dbReference type="EMBL" id="LR796696">
    <property type="protein sequence ID" value="CAB4160247.1"/>
    <property type="molecule type" value="Genomic_DNA"/>
</dbReference>
<evidence type="ECO:0000313" key="1">
    <source>
        <dbReference type="EMBL" id="CAB4160247.1"/>
    </source>
</evidence>
<reference evidence="1" key="1">
    <citation type="submission" date="2020-04" db="EMBL/GenBank/DDBJ databases">
        <authorList>
            <person name="Chiriac C."/>
            <person name="Salcher M."/>
            <person name="Ghai R."/>
            <person name="Kavagutti S V."/>
        </authorList>
    </citation>
    <scope>NUCLEOTIDE SEQUENCE</scope>
</reference>
<accession>A0A6J5NMX7</accession>
<protein>
    <submittedName>
        <fullName evidence="1">Uncharacterized protein</fullName>
    </submittedName>
</protein>
<proteinExistence type="predicted"/>
<organism evidence="1">
    <name type="scientific">uncultured Caudovirales phage</name>
    <dbReference type="NCBI Taxonomy" id="2100421"/>
    <lineage>
        <taxon>Viruses</taxon>
        <taxon>Duplodnaviria</taxon>
        <taxon>Heunggongvirae</taxon>
        <taxon>Uroviricota</taxon>
        <taxon>Caudoviricetes</taxon>
        <taxon>Peduoviridae</taxon>
        <taxon>Maltschvirus</taxon>
        <taxon>Maltschvirus maltsch</taxon>
    </lineage>
</organism>
<name>A0A6J5NMX7_9CAUD</name>
<gene>
    <name evidence="1" type="ORF">UFOVP724_124</name>
</gene>